<dbReference type="GO" id="GO:0003677">
    <property type="term" value="F:DNA binding"/>
    <property type="evidence" value="ECO:0007669"/>
    <property type="project" value="UniProtKB-KW"/>
</dbReference>
<keyword evidence="3" id="KW-0227">DNA damage</keyword>
<evidence type="ECO:0000256" key="14">
    <source>
        <dbReference type="ARBA" id="ARBA00048988"/>
    </source>
</evidence>
<dbReference type="Pfam" id="PF13361">
    <property type="entry name" value="UvrD_C"/>
    <property type="match status" value="1"/>
</dbReference>
<name>A0A2S9Q9W8_9HYPH</name>
<dbReference type="Gene3D" id="3.30.160.800">
    <property type="match status" value="1"/>
</dbReference>
<evidence type="ECO:0000256" key="11">
    <source>
        <dbReference type="ARBA" id="ARBA00034617"/>
    </source>
</evidence>
<dbReference type="InterPro" id="IPR027417">
    <property type="entry name" value="P-loop_NTPase"/>
</dbReference>
<organism evidence="18 19">
    <name type="scientific">Labrys okinawensis</name>
    <dbReference type="NCBI Taxonomy" id="346911"/>
    <lineage>
        <taxon>Bacteria</taxon>
        <taxon>Pseudomonadati</taxon>
        <taxon>Pseudomonadota</taxon>
        <taxon>Alphaproteobacteria</taxon>
        <taxon>Hyphomicrobiales</taxon>
        <taxon>Xanthobacteraceae</taxon>
        <taxon>Labrys</taxon>
    </lineage>
</organism>
<evidence type="ECO:0000313" key="19">
    <source>
        <dbReference type="Proteomes" id="UP000237682"/>
    </source>
</evidence>
<feature type="binding site" evidence="15">
    <location>
        <begin position="28"/>
        <end position="35"/>
    </location>
    <ligand>
        <name>ATP</name>
        <dbReference type="ChEBI" id="CHEBI:30616"/>
    </ligand>
</feature>
<dbReference type="Pfam" id="PF00580">
    <property type="entry name" value="UvrD-helicase"/>
    <property type="match status" value="1"/>
</dbReference>
<dbReference type="Gene3D" id="3.90.320.10">
    <property type="match status" value="1"/>
</dbReference>
<dbReference type="Gene3D" id="3.40.50.300">
    <property type="entry name" value="P-loop containing nucleotide triphosphate hydrolases"/>
    <property type="match status" value="3"/>
</dbReference>
<keyword evidence="2 15" id="KW-0547">Nucleotide-binding</keyword>
<keyword evidence="10" id="KW-0413">Isomerase</keyword>
<evidence type="ECO:0000256" key="2">
    <source>
        <dbReference type="ARBA" id="ARBA00022741"/>
    </source>
</evidence>
<dbReference type="GO" id="GO:0004527">
    <property type="term" value="F:exonuclease activity"/>
    <property type="evidence" value="ECO:0007669"/>
    <property type="project" value="UniProtKB-KW"/>
</dbReference>
<dbReference type="PANTHER" id="PTHR11070:SF2">
    <property type="entry name" value="ATP-DEPENDENT DNA HELICASE SRS2"/>
    <property type="match status" value="1"/>
</dbReference>
<keyword evidence="4 15" id="KW-0378">Hydrolase</keyword>
<dbReference type="InterPro" id="IPR014017">
    <property type="entry name" value="DNA_helicase_UvrD-like_C"/>
</dbReference>
<evidence type="ECO:0000256" key="3">
    <source>
        <dbReference type="ARBA" id="ARBA00022763"/>
    </source>
</evidence>
<comment type="caution">
    <text evidence="18">The sequence shown here is derived from an EMBL/GenBank/DDBJ whole genome shotgun (WGS) entry which is preliminary data.</text>
</comment>
<feature type="domain" description="UvrD-like helicase C-terminal" evidence="17">
    <location>
        <begin position="512"/>
        <end position="790"/>
    </location>
</feature>
<comment type="catalytic activity">
    <reaction evidence="11">
        <text>Couples ATP hydrolysis with the unwinding of duplex DNA by translocating in the 3'-5' direction.</text>
        <dbReference type="EC" id="5.6.2.4"/>
    </reaction>
</comment>
<evidence type="ECO:0000256" key="10">
    <source>
        <dbReference type="ARBA" id="ARBA00023235"/>
    </source>
</evidence>
<evidence type="ECO:0000256" key="9">
    <source>
        <dbReference type="ARBA" id="ARBA00023204"/>
    </source>
</evidence>
<dbReference type="PROSITE" id="PS51198">
    <property type="entry name" value="UVRD_HELICASE_ATP_BIND"/>
    <property type="match status" value="1"/>
</dbReference>
<keyword evidence="6" id="KW-0269">Exonuclease</keyword>
<reference evidence="18 19" key="1">
    <citation type="submission" date="2018-02" db="EMBL/GenBank/DDBJ databases">
        <title>Whole genome sequencing of endophytic bacterium.</title>
        <authorList>
            <person name="Eedara R."/>
            <person name="Podile A.R."/>
        </authorList>
    </citation>
    <scope>NUCLEOTIDE SEQUENCE [LARGE SCALE GENOMIC DNA]</scope>
    <source>
        <strain evidence="18 19">RP1T</strain>
    </source>
</reference>
<proteinExistence type="predicted"/>
<dbReference type="AlphaFoldDB" id="A0A2S9Q9W8"/>
<dbReference type="GO" id="GO:0005524">
    <property type="term" value="F:ATP binding"/>
    <property type="evidence" value="ECO:0007669"/>
    <property type="project" value="UniProtKB-UniRule"/>
</dbReference>
<keyword evidence="7 15" id="KW-0067">ATP-binding</keyword>
<evidence type="ECO:0000256" key="12">
    <source>
        <dbReference type="ARBA" id="ARBA00034808"/>
    </source>
</evidence>
<dbReference type="EC" id="5.6.2.4" evidence="12"/>
<evidence type="ECO:0000256" key="13">
    <source>
        <dbReference type="ARBA" id="ARBA00034923"/>
    </source>
</evidence>
<dbReference type="OrthoDB" id="9810135at2"/>
<keyword evidence="19" id="KW-1185">Reference proteome</keyword>
<comment type="catalytic activity">
    <reaction evidence="14">
        <text>ATP + H2O = ADP + phosphate + H(+)</text>
        <dbReference type="Rhea" id="RHEA:13065"/>
        <dbReference type="ChEBI" id="CHEBI:15377"/>
        <dbReference type="ChEBI" id="CHEBI:15378"/>
        <dbReference type="ChEBI" id="CHEBI:30616"/>
        <dbReference type="ChEBI" id="CHEBI:43474"/>
        <dbReference type="ChEBI" id="CHEBI:456216"/>
        <dbReference type="EC" id="5.6.2.4"/>
    </reaction>
</comment>
<dbReference type="GO" id="GO:0033202">
    <property type="term" value="C:DNA helicase complex"/>
    <property type="evidence" value="ECO:0007669"/>
    <property type="project" value="TreeGrafter"/>
</dbReference>
<keyword evidence="9" id="KW-0234">DNA repair</keyword>
<evidence type="ECO:0000313" key="18">
    <source>
        <dbReference type="EMBL" id="PRH86143.1"/>
    </source>
</evidence>
<dbReference type="InterPro" id="IPR038726">
    <property type="entry name" value="PDDEXK_AddAB-type"/>
</dbReference>
<dbReference type="InterPro" id="IPR000212">
    <property type="entry name" value="DNA_helicase_UvrD/REP"/>
</dbReference>
<protein>
    <recommendedName>
        <fullName evidence="12">DNA 3'-5' helicase</fullName>
        <ecNumber evidence="12">5.6.2.4</ecNumber>
    </recommendedName>
    <alternativeName>
        <fullName evidence="13">DNA 3'-5' helicase II</fullName>
    </alternativeName>
</protein>
<dbReference type="InterPro" id="IPR011335">
    <property type="entry name" value="Restrct_endonuc-II-like"/>
</dbReference>
<dbReference type="Proteomes" id="UP000237682">
    <property type="component" value="Unassembled WGS sequence"/>
</dbReference>
<evidence type="ECO:0000256" key="4">
    <source>
        <dbReference type="ARBA" id="ARBA00022801"/>
    </source>
</evidence>
<evidence type="ECO:0000256" key="15">
    <source>
        <dbReference type="PROSITE-ProRule" id="PRU00560"/>
    </source>
</evidence>
<evidence type="ECO:0000256" key="1">
    <source>
        <dbReference type="ARBA" id="ARBA00022722"/>
    </source>
</evidence>
<dbReference type="PANTHER" id="PTHR11070">
    <property type="entry name" value="UVRD / RECB / PCRA DNA HELICASE FAMILY MEMBER"/>
    <property type="match status" value="1"/>
</dbReference>
<evidence type="ECO:0000256" key="6">
    <source>
        <dbReference type="ARBA" id="ARBA00022839"/>
    </source>
</evidence>
<dbReference type="GO" id="GO:0005829">
    <property type="term" value="C:cytosol"/>
    <property type="evidence" value="ECO:0007669"/>
    <property type="project" value="TreeGrafter"/>
</dbReference>
<keyword evidence="8" id="KW-0238">DNA-binding</keyword>
<feature type="domain" description="UvrD-like helicase ATP-binding" evidence="16">
    <location>
        <begin position="7"/>
        <end position="489"/>
    </location>
</feature>
<dbReference type="SUPFAM" id="SSF52980">
    <property type="entry name" value="Restriction endonuclease-like"/>
    <property type="match status" value="1"/>
</dbReference>
<evidence type="ECO:0000256" key="7">
    <source>
        <dbReference type="ARBA" id="ARBA00022840"/>
    </source>
</evidence>
<evidence type="ECO:0000256" key="8">
    <source>
        <dbReference type="ARBA" id="ARBA00023125"/>
    </source>
</evidence>
<keyword evidence="1" id="KW-0540">Nuclease</keyword>
<dbReference type="EMBL" id="PUEJ01000006">
    <property type="protein sequence ID" value="PRH86143.1"/>
    <property type="molecule type" value="Genomic_DNA"/>
</dbReference>
<gene>
    <name evidence="18" type="primary">addA</name>
    <name evidence="18" type="ORF">C5L14_18000</name>
</gene>
<dbReference type="Pfam" id="PF12705">
    <property type="entry name" value="PDDEXK_1"/>
    <property type="match status" value="1"/>
</dbReference>
<dbReference type="InterPro" id="IPR011604">
    <property type="entry name" value="PDDEXK-like_dom_sf"/>
</dbReference>
<keyword evidence="5 15" id="KW-0347">Helicase</keyword>
<dbReference type="SUPFAM" id="SSF52540">
    <property type="entry name" value="P-loop containing nucleoside triphosphate hydrolases"/>
    <property type="match status" value="1"/>
</dbReference>
<accession>A0A2S9Q9W8</accession>
<dbReference type="RefSeq" id="WP_105863440.1">
    <property type="nucleotide sequence ID" value="NZ_PUEJ01000006.1"/>
</dbReference>
<evidence type="ECO:0000259" key="17">
    <source>
        <dbReference type="PROSITE" id="PS51217"/>
    </source>
</evidence>
<dbReference type="PROSITE" id="PS51217">
    <property type="entry name" value="UVRD_HELICASE_CTER"/>
    <property type="match status" value="1"/>
</dbReference>
<evidence type="ECO:0000259" key="16">
    <source>
        <dbReference type="PROSITE" id="PS51198"/>
    </source>
</evidence>
<dbReference type="NCBIfam" id="TIGR02784">
    <property type="entry name" value="addA_alphas"/>
    <property type="match status" value="1"/>
</dbReference>
<dbReference type="InterPro" id="IPR014016">
    <property type="entry name" value="UvrD-like_ATP-bd"/>
</dbReference>
<evidence type="ECO:0000256" key="5">
    <source>
        <dbReference type="ARBA" id="ARBA00022806"/>
    </source>
</evidence>
<dbReference type="InterPro" id="IPR014151">
    <property type="entry name" value="DNA_helicase_AddA"/>
</dbReference>
<sequence length="1178" mass="128305">MIPRRPSPDTIHNQRLASDPSLSAWVSANAGSGKTTVLTRRVIRLLLAGVDPSAILCLTFTKAAAANMQNRIFAMLGQWAVEEESKLVAAIEGITGFKPNAAGLKRARQLFAAAIETPGGLKILTIHAFCERVLHLFPFEANVPAQFAVLDDRAARELLDAARTSLILEANAQPEGGLGRAMARLLEDTGEGAFDGLLAEITFEREALRPFLSEKGAADALDQLRGLLELKEGESVAAIEAEIDEASIPFGEWAAIEASLREYDGKRILELADRLGAAIAAAPARRAEAWRAVFLTGTGEARSANAFLVKDFTKDYPHYAEQLFAELGRIAELLQRRKAASAYERSAALIAVAAALLGRYKAGKAARAALDFDDLVQRTADLLSRAGAEWVLYKLDRGIDHILVDEAQDTSPAQWHIIEMLAHEFTSGAGARSERRTIFAVGDEKQSIFSFQGAAPAEFARMRSHFRRKVAEAEARFEAIELKQSFRSTPDILLAVDHVFAIADNRRGLSSDDVATVHETVRAGDPGRVEVWPVEKPQPAAEITAWDAPFDETPVSSPVVRLARKIAAEVSSLIRDGDPSTGARYDAGDVMVLVRSRNALFEAVIRALKFAGVPVAGADRIVLTDHIAVMDLMALARFVLLPADDLTLATVLKTPLIGLDDEDLIRLAPGRKGTLWAALGEAAREDERYASAFARLVSWREEAAGKTPFAFFADILARDGGRRIMLARFGAEAADALDEFLRVAGDYERANTASLQGFLAWLAEAKAEIKRDMDVARGEVRVMTVHGSKGLEARVVILADTCSAPDGRHDPKLFFLQAQGTTIDRHRSNIVPILLETDASFQSEGIGKHYGRPAGSSIPVWSPSKASDPPPVAAARDAIRAENEAEHRRLLYVALTRAEDRLIIAGFEGATARRPGNWYDMIADALRERGARVEPDGEGERLVYEPTPRRAVEGRPAKDQAAAVPTPDWLRQKAAPERAEEVALNPSETEHPEELAGLADTLPADSRTLRRGALIHALLQYLPDVEPPARRDQALAFLARAAAQWPEDHQVWAEEALAVLALPSLEPLFAAGSRAEVALTGRITRQGRADYAVSGRIDRLAVGPDTVWIVDFKTNRRPPQALEAVPQAYLSQLGLYRHLLKRLYPGKDVRIALVWTATAALMELPAERLEEAVRAVVG</sequence>
<dbReference type="GO" id="GO:0000725">
    <property type="term" value="P:recombinational repair"/>
    <property type="evidence" value="ECO:0007669"/>
    <property type="project" value="TreeGrafter"/>
</dbReference>
<dbReference type="Gene3D" id="1.10.486.10">
    <property type="entry name" value="PCRA, domain 4"/>
    <property type="match status" value="1"/>
</dbReference>
<dbReference type="GO" id="GO:0043138">
    <property type="term" value="F:3'-5' DNA helicase activity"/>
    <property type="evidence" value="ECO:0007669"/>
    <property type="project" value="UniProtKB-EC"/>
</dbReference>